<accession>A0AAE4C5X8</accession>
<evidence type="ECO:0000313" key="2">
    <source>
        <dbReference type="EMBL" id="MDR6891968.1"/>
    </source>
</evidence>
<reference evidence="2" key="1">
    <citation type="submission" date="2023-07" db="EMBL/GenBank/DDBJ databases">
        <title>Sequencing the genomes of 1000 actinobacteria strains.</title>
        <authorList>
            <person name="Klenk H.-P."/>
        </authorList>
    </citation>
    <scope>NUCLEOTIDE SEQUENCE</scope>
    <source>
        <strain evidence="2">DSM 13988</strain>
    </source>
</reference>
<dbReference type="RefSeq" id="WP_309850333.1">
    <property type="nucleotide sequence ID" value="NZ_BAAAIU010000023.1"/>
</dbReference>
<keyword evidence="3" id="KW-1185">Reference proteome</keyword>
<name>A0AAE4C5X8_9MICC</name>
<evidence type="ECO:0000313" key="3">
    <source>
        <dbReference type="Proteomes" id="UP001247307"/>
    </source>
</evidence>
<evidence type="ECO:0000256" key="1">
    <source>
        <dbReference type="SAM" id="MobiDB-lite"/>
    </source>
</evidence>
<organism evidence="2 3">
    <name type="scientific">Falsarthrobacter nasiphocae</name>
    <dbReference type="NCBI Taxonomy" id="189863"/>
    <lineage>
        <taxon>Bacteria</taxon>
        <taxon>Bacillati</taxon>
        <taxon>Actinomycetota</taxon>
        <taxon>Actinomycetes</taxon>
        <taxon>Micrococcales</taxon>
        <taxon>Micrococcaceae</taxon>
        <taxon>Falsarthrobacter</taxon>
    </lineage>
</organism>
<dbReference type="Proteomes" id="UP001247307">
    <property type="component" value="Unassembled WGS sequence"/>
</dbReference>
<proteinExistence type="predicted"/>
<gene>
    <name evidence="2" type="ORF">J2S35_000908</name>
</gene>
<sequence length="259" mass="28253">MDLMNRDPEVGAAINVLTSECALKYGWTHGVHLQHGGGPSSVTGVPDVWRSSKEAERWGYSSAADDDTPRPQMSESQEKSIMGFSSSGPSQDDEPKTKVALPGGAVVSTASTGCHAEAQKKVYGSLEDALRLTNFINEVLPSGQKDLSKYEKVLRKAAPEYQKCMSEAGFDIKFGQARDWAEKNVSPKRKPGERPAGRELELARADGGCQEKVGLAQKLDEAYFEVAGAWVRDNEKRILGLREKKQAALERARTVLGSR</sequence>
<feature type="region of interest" description="Disordered" evidence="1">
    <location>
        <begin position="56"/>
        <end position="99"/>
    </location>
</feature>
<comment type="caution">
    <text evidence="2">The sequence shown here is derived from an EMBL/GenBank/DDBJ whole genome shotgun (WGS) entry which is preliminary data.</text>
</comment>
<dbReference type="EMBL" id="JAVDUI010000001">
    <property type="protein sequence ID" value="MDR6891968.1"/>
    <property type="molecule type" value="Genomic_DNA"/>
</dbReference>
<dbReference type="AlphaFoldDB" id="A0AAE4C5X8"/>
<protein>
    <submittedName>
        <fullName evidence="2">Uncharacterized protein</fullName>
    </submittedName>
</protein>